<keyword evidence="2" id="KW-0472">Membrane</keyword>
<feature type="coiled-coil region" evidence="1">
    <location>
        <begin position="86"/>
        <end position="113"/>
    </location>
</feature>
<evidence type="ECO:0000256" key="2">
    <source>
        <dbReference type="SAM" id="Phobius"/>
    </source>
</evidence>
<keyword evidence="2" id="KW-0812">Transmembrane</keyword>
<name>A0A116JY17_STRSU</name>
<evidence type="ECO:0000313" key="3">
    <source>
        <dbReference type="EMBL" id="CYU65540.1"/>
    </source>
</evidence>
<dbReference type="Proteomes" id="UP000072530">
    <property type="component" value="Unassembled WGS sequence"/>
</dbReference>
<evidence type="ECO:0000313" key="4">
    <source>
        <dbReference type="Proteomes" id="UP000072530"/>
    </source>
</evidence>
<dbReference type="EMBL" id="FIGG01000003">
    <property type="protein sequence ID" value="CYU65540.1"/>
    <property type="molecule type" value="Genomic_DNA"/>
</dbReference>
<keyword evidence="2" id="KW-1133">Transmembrane helix</keyword>
<gene>
    <name evidence="3" type="ORF">ERS132393_01108</name>
</gene>
<accession>A0A116JY17</accession>
<keyword evidence="1" id="KW-0175">Coiled coil</keyword>
<feature type="transmembrane region" description="Helical" evidence="2">
    <location>
        <begin position="5"/>
        <end position="25"/>
    </location>
</feature>
<feature type="transmembrane region" description="Helical" evidence="2">
    <location>
        <begin position="37"/>
        <end position="56"/>
    </location>
</feature>
<protein>
    <submittedName>
        <fullName evidence="3">Uncharacterized protein</fullName>
    </submittedName>
</protein>
<dbReference type="AlphaFoldDB" id="A0A116JY17"/>
<organism evidence="3 4">
    <name type="scientific">Streptococcus suis</name>
    <dbReference type="NCBI Taxonomy" id="1307"/>
    <lineage>
        <taxon>Bacteria</taxon>
        <taxon>Bacillati</taxon>
        <taxon>Bacillota</taxon>
        <taxon>Bacilli</taxon>
        <taxon>Lactobacillales</taxon>
        <taxon>Streptococcaceae</taxon>
        <taxon>Streptococcus</taxon>
    </lineage>
</organism>
<sequence>MRKLAIFSIITIFILILVCFLSDFFNLGLFETLAADWLGYVGNLLGVIVPVTFAIWTSKQDKIELDERQKRLENIQESISTNISQLTNSQKDLIQIQQKIEEDLREVNKLVEQTRLSNLISLQSAYPIFFQTLDKFESEFSSVYDTIKRDKYNEDVIFGFIEDVPEFEIVLLDKKFISPKVFSTYDDFILNLNILSDYALDDFRNRLFYEKFINHDFPKIEKAYSRLKEILTY</sequence>
<evidence type="ECO:0000256" key="1">
    <source>
        <dbReference type="SAM" id="Coils"/>
    </source>
</evidence>
<reference evidence="3 4" key="1">
    <citation type="submission" date="2016-02" db="EMBL/GenBank/DDBJ databases">
        <authorList>
            <consortium name="Pathogen Informatics"/>
        </authorList>
    </citation>
    <scope>NUCLEOTIDE SEQUENCE [LARGE SCALE GENOMIC DNA]</scope>
    <source>
        <strain evidence="3 4">LSS31</strain>
    </source>
</reference>
<dbReference type="RefSeq" id="WP_044671206.1">
    <property type="nucleotide sequence ID" value="NZ_CEDJ01000098.1"/>
</dbReference>
<proteinExistence type="predicted"/>